<dbReference type="PROSITE" id="PS00108">
    <property type="entry name" value="PROTEIN_KINASE_ST"/>
    <property type="match status" value="1"/>
</dbReference>
<dbReference type="Gene3D" id="3.30.200.20">
    <property type="entry name" value="Phosphorylase Kinase, domain 1"/>
    <property type="match status" value="1"/>
</dbReference>
<comment type="caution">
    <text evidence="8">The sequence shown here is derived from an EMBL/GenBank/DDBJ whole genome shotgun (WGS) entry which is preliminary data.</text>
</comment>
<dbReference type="EMBL" id="CM035430">
    <property type="protein sequence ID" value="KAH7297872.1"/>
    <property type="molecule type" value="Genomic_DNA"/>
</dbReference>
<dbReference type="GO" id="GO:0005952">
    <property type="term" value="C:cAMP-dependent protein kinase complex"/>
    <property type="evidence" value="ECO:0007669"/>
    <property type="project" value="TreeGrafter"/>
</dbReference>
<dbReference type="GO" id="GO:0005524">
    <property type="term" value="F:ATP binding"/>
    <property type="evidence" value="ECO:0007669"/>
    <property type="project" value="UniProtKB-KW"/>
</dbReference>
<proteinExistence type="predicted"/>
<dbReference type="Pfam" id="PF00069">
    <property type="entry name" value="Pkinase"/>
    <property type="match status" value="1"/>
</dbReference>
<evidence type="ECO:0000259" key="7">
    <source>
        <dbReference type="PROSITE" id="PS51285"/>
    </source>
</evidence>
<evidence type="ECO:0000259" key="6">
    <source>
        <dbReference type="PROSITE" id="PS50011"/>
    </source>
</evidence>
<dbReference type="PANTHER" id="PTHR24353:SF37">
    <property type="entry name" value="CAMP-DEPENDENT PROTEIN KINASE CATALYTIC SUBUNIT PRKX"/>
    <property type="match status" value="1"/>
</dbReference>
<evidence type="ECO:0000313" key="9">
    <source>
        <dbReference type="Proteomes" id="UP000825935"/>
    </source>
</evidence>
<dbReference type="Gene3D" id="1.10.510.10">
    <property type="entry name" value="Transferase(Phosphotransferase) domain 1"/>
    <property type="match status" value="1"/>
</dbReference>
<evidence type="ECO:0000256" key="2">
    <source>
        <dbReference type="ARBA" id="ARBA00022679"/>
    </source>
</evidence>
<evidence type="ECO:0000313" key="8">
    <source>
        <dbReference type="EMBL" id="KAH7297872.1"/>
    </source>
</evidence>
<keyword evidence="1" id="KW-0723">Serine/threonine-protein kinase</keyword>
<dbReference type="SMART" id="SM00133">
    <property type="entry name" value="S_TK_X"/>
    <property type="match status" value="1"/>
</dbReference>
<evidence type="ECO:0000256" key="5">
    <source>
        <dbReference type="ARBA" id="ARBA00022840"/>
    </source>
</evidence>
<evidence type="ECO:0000256" key="3">
    <source>
        <dbReference type="ARBA" id="ARBA00022741"/>
    </source>
</evidence>
<accession>A0A8T2RN53</accession>
<dbReference type="OMA" id="KHTVVKL"/>
<evidence type="ECO:0000256" key="4">
    <source>
        <dbReference type="ARBA" id="ARBA00022777"/>
    </source>
</evidence>
<dbReference type="PROSITE" id="PS51285">
    <property type="entry name" value="AGC_KINASE_CTER"/>
    <property type="match status" value="1"/>
</dbReference>
<keyword evidence="5" id="KW-0067">ATP-binding</keyword>
<dbReference type="OrthoDB" id="63267at2759"/>
<keyword evidence="3" id="KW-0547">Nucleotide-binding</keyword>
<dbReference type="InterPro" id="IPR011009">
    <property type="entry name" value="Kinase-like_dom_sf"/>
</dbReference>
<feature type="domain" description="Protein kinase" evidence="6">
    <location>
        <begin position="1"/>
        <end position="270"/>
    </location>
</feature>
<dbReference type="SUPFAM" id="SSF56112">
    <property type="entry name" value="Protein kinase-like (PK-like)"/>
    <property type="match status" value="1"/>
</dbReference>
<protein>
    <submittedName>
        <fullName evidence="8">Uncharacterized protein</fullName>
    </submittedName>
</protein>
<keyword evidence="9" id="KW-1185">Reference proteome</keyword>
<dbReference type="PANTHER" id="PTHR24353">
    <property type="entry name" value="CYCLIC NUCLEOTIDE-DEPENDENT PROTEIN KINASE"/>
    <property type="match status" value="1"/>
</dbReference>
<dbReference type="Proteomes" id="UP000825935">
    <property type="component" value="Chromosome 25"/>
</dbReference>
<organism evidence="8 9">
    <name type="scientific">Ceratopteris richardii</name>
    <name type="common">Triangle waterfern</name>
    <dbReference type="NCBI Taxonomy" id="49495"/>
    <lineage>
        <taxon>Eukaryota</taxon>
        <taxon>Viridiplantae</taxon>
        <taxon>Streptophyta</taxon>
        <taxon>Embryophyta</taxon>
        <taxon>Tracheophyta</taxon>
        <taxon>Polypodiopsida</taxon>
        <taxon>Polypodiidae</taxon>
        <taxon>Polypodiales</taxon>
        <taxon>Pteridineae</taxon>
        <taxon>Pteridaceae</taxon>
        <taxon>Parkerioideae</taxon>
        <taxon>Ceratopteris</taxon>
    </lineage>
</organism>
<dbReference type="InterPro" id="IPR008271">
    <property type="entry name" value="Ser/Thr_kinase_AS"/>
</dbReference>
<dbReference type="SMART" id="SM00220">
    <property type="entry name" value="S_TKc"/>
    <property type="match status" value="1"/>
</dbReference>
<dbReference type="GO" id="GO:0004691">
    <property type="term" value="F:cAMP-dependent protein kinase activity"/>
    <property type="evidence" value="ECO:0007669"/>
    <property type="project" value="TreeGrafter"/>
</dbReference>
<keyword evidence="2" id="KW-0808">Transferase</keyword>
<evidence type="ECO:0000256" key="1">
    <source>
        <dbReference type="ARBA" id="ARBA00022527"/>
    </source>
</evidence>
<dbReference type="InterPro" id="IPR000719">
    <property type="entry name" value="Prot_kinase_dom"/>
</dbReference>
<gene>
    <name evidence="8" type="ORF">KP509_25G016500</name>
</gene>
<sequence>MDRATHTCVWSGHGDIGHQTLEVVAAMYGCRLPVSGMNLCGPYGWELSLMSDFFSLQVAHVKAEKDILKKIDFPFIVNLLGYCQDDKCVYLVLEYVSGGDFFGHLRTKDKLDEATARFYAAQIVLAFEYLHSLDIIYRDLKPENLLLDEKGDLKIADFGFAKKIDHRTFTLCGTPDYLAPEIILAKGHGKAVDWWTLGVLIYEMLAGVAPFADDDASATYQKILDGKIIFPRYFSRSAKDLIRKLLTADLTKRIGCLKDGVREIKHHPWFSNVKWDNVFHRKDKPPIKPKPLNSPSDTSNFDEFMIVPPMEHPFELSEEDQEVFADL</sequence>
<dbReference type="FunFam" id="1.10.510.10:FF:000005">
    <property type="entry name" value="cAMP-dependent protein kinase catalytic subunit alpha"/>
    <property type="match status" value="1"/>
</dbReference>
<dbReference type="PROSITE" id="PS50011">
    <property type="entry name" value="PROTEIN_KINASE_DOM"/>
    <property type="match status" value="1"/>
</dbReference>
<reference evidence="8" key="1">
    <citation type="submission" date="2021-08" db="EMBL/GenBank/DDBJ databases">
        <title>WGS assembly of Ceratopteris richardii.</title>
        <authorList>
            <person name="Marchant D.B."/>
            <person name="Chen G."/>
            <person name="Jenkins J."/>
            <person name="Shu S."/>
            <person name="Leebens-Mack J."/>
            <person name="Grimwood J."/>
            <person name="Schmutz J."/>
            <person name="Soltis P."/>
            <person name="Soltis D."/>
            <person name="Chen Z.-H."/>
        </authorList>
    </citation>
    <scope>NUCLEOTIDE SEQUENCE</scope>
    <source>
        <strain evidence="8">Whitten #5841</strain>
        <tissue evidence="8">Leaf</tissue>
    </source>
</reference>
<dbReference type="InterPro" id="IPR000961">
    <property type="entry name" value="AGC-kinase_C"/>
</dbReference>
<feature type="domain" description="AGC-kinase C-terminal" evidence="7">
    <location>
        <begin position="271"/>
        <end position="327"/>
    </location>
</feature>
<name>A0A8T2RN53_CERRI</name>
<keyword evidence="4" id="KW-0418">Kinase</keyword>
<dbReference type="AlphaFoldDB" id="A0A8T2RN53"/>